<proteinExistence type="predicted"/>
<dbReference type="SMART" id="SM00382">
    <property type="entry name" value="AAA"/>
    <property type="match status" value="1"/>
</dbReference>
<dbReference type="InterPro" id="IPR027417">
    <property type="entry name" value="P-loop_NTPase"/>
</dbReference>
<keyword evidence="11" id="KW-1185">Reference proteome</keyword>
<sequence length="381" mass="41829">MTLANQSFPTHAAATPMVSIRNLTKTFQTRHGEVTALGDVSLDVTRGEVLVLLGPSGCGKTTLLRCIAGLEHPTSGEIWVHGRKVFSSAERLAMPPEKRNLSMVFQSYALWPHKTVHENIAYPLVVSKVGKDEIQSRVAKALEVTGLGKFARNYPGQLSGGQQQRVALARALVANDGLILFDEPLSNLDAKVRERLRDELIEMQGQFDFTAVYVTHDQIEAAALADRIAVMEVGRAAQIGTPQDIFRRPQTRYVADFVGCSNELHGTLHELRGELAVVQTEVGLLEGVATDPALKVGDNVYAMFRPEHTRLDTVSGSRSNQYDAFIERSIFLGTHVEHVARVNGQKLALRSMKGMMQPAGTPIRVTIEPEHVSVFHDGAQH</sequence>
<reference evidence="10 11" key="1">
    <citation type="submission" date="2018-05" db="EMBL/GenBank/DDBJ databases">
        <title>Whole genome sequencing of Paracoccus thiocyanatus SST.</title>
        <authorList>
            <person name="Ghosh W."/>
            <person name="Rameez M.J."/>
            <person name="Roy C."/>
        </authorList>
    </citation>
    <scope>NUCLEOTIDE SEQUENCE [LARGE SCALE GENOMIC DNA]</scope>
    <source>
        <strain evidence="10 11">SST</strain>
    </source>
</reference>
<dbReference type="SUPFAM" id="SSF50331">
    <property type="entry name" value="MOP-like"/>
    <property type="match status" value="1"/>
</dbReference>
<protein>
    <submittedName>
        <fullName evidence="10">ABC transporter ATP-binding protein</fullName>
    </submittedName>
</protein>
<dbReference type="SUPFAM" id="SSF52540">
    <property type="entry name" value="P-loop containing nucleoside triphosphate hydrolases"/>
    <property type="match status" value="1"/>
</dbReference>
<dbReference type="GO" id="GO:0015697">
    <property type="term" value="P:quaternary ammonium group transport"/>
    <property type="evidence" value="ECO:0007669"/>
    <property type="project" value="UniProtKB-ARBA"/>
</dbReference>
<keyword evidence="6" id="KW-0408">Iron</keyword>
<dbReference type="InterPro" id="IPR050093">
    <property type="entry name" value="ABC_SmlMolc_Importer"/>
</dbReference>
<feature type="domain" description="ABC transporter" evidence="9">
    <location>
        <begin position="18"/>
        <end position="258"/>
    </location>
</feature>
<evidence type="ECO:0000313" key="10">
    <source>
        <dbReference type="EMBL" id="RDW12918.1"/>
    </source>
</evidence>
<dbReference type="GO" id="GO:0005524">
    <property type="term" value="F:ATP binding"/>
    <property type="evidence" value="ECO:0007669"/>
    <property type="project" value="UniProtKB-KW"/>
</dbReference>
<evidence type="ECO:0000256" key="6">
    <source>
        <dbReference type="ARBA" id="ARBA00023004"/>
    </source>
</evidence>
<dbReference type="GO" id="GO:0015408">
    <property type="term" value="F:ABC-type ferric iron transporter activity"/>
    <property type="evidence" value="ECO:0007669"/>
    <property type="project" value="InterPro"/>
</dbReference>
<dbReference type="RefSeq" id="WP_115756069.1">
    <property type="nucleotide sequence ID" value="NZ_QFCQ01000059.1"/>
</dbReference>
<dbReference type="PANTHER" id="PTHR42781">
    <property type="entry name" value="SPERMIDINE/PUTRESCINE IMPORT ATP-BINDING PROTEIN POTA"/>
    <property type="match status" value="1"/>
</dbReference>
<evidence type="ECO:0000256" key="8">
    <source>
        <dbReference type="ARBA" id="ARBA00023136"/>
    </source>
</evidence>
<dbReference type="PROSITE" id="PS00211">
    <property type="entry name" value="ABC_TRANSPORTER_1"/>
    <property type="match status" value="1"/>
</dbReference>
<keyword evidence="3" id="KW-0410">Iron transport</keyword>
<accession>A0A3D8PC73</accession>
<dbReference type="InterPro" id="IPR003593">
    <property type="entry name" value="AAA+_ATPase"/>
</dbReference>
<organism evidence="10 11">
    <name type="scientific">Paracoccus thiocyanatus</name>
    <dbReference type="NCBI Taxonomy" id="34006"/>
    <lineage>
        <taxon>Bacteria</taxon>
        <taxon>Pseudomonadati</taxon>
        <taxon>Pseudomonadota</taxon>
        <taxon>Alphaproteobacteria</taxon>
        <taxon>Rhodobacterales</taxon>
        <taxon>Paracoccaceae</taxon>
        <taxon>Paracoccus</taxon>
    </lineage>
</organism>
<dbReference type="InterPro" id="IPR015853">
    <property type="entry name" value="ABC_transpr_FbpC"/>
</dbReference>
<dbReference type="CDD" id="cd03259">
    <property type="entry name" value="ABC_Carb_Solutes_like"/>
    <property type="match status" value="1"/>
</dbReference>
<dbReference type="InterPro" id="IPR003439">
    <property type="entry name" value="ABC_transporter-like_ATP-bd"/>
</dbReference>
<evidence type="ECO:0000256" key="3">
    <source>
        <dbReference type="ARBA" id="ARBA00022496"/>
    </source>
</evidence>
<evidence type="ECO:0000256" key="4">
    <source>
        <dbReference type="ARBA" id="ARBA00022741"/>
    </source>
</evidence>
<dbReference type="GO" id="GO:0043190">
    <property type="term" value="C:ATP-binding cassette (ABC) transporter complex"/>
    <property type="evidence" value="ECO:0007669"/>
    <property type="project" value="InterPro"/>
</dbReference>
<dbReference type="InterPro" id="IPR017871">
    <property type="entry name" value="ABC_transporter-like_CS"/>
</dbReference>
<dbReference type="Gene3D" id="2.40.50.100">
    <property type="match status" value="1"/>
</dbReference>
<dbReference type="GO" id="GO:0016887">
    <property type="term" value="F:ATP hydrolysis activity"/>
    <property type="evidence" value="ECO:0007669"/>
    <property type="project" value="InterPro"/>
</dbReference>
<evidence type="ECO:0000259" key="9">
    <source>
        <dbReference type="PROSITE" id="PS50893"/>
    </source>
</evidence>
<keyword evidence="1" id="KW-0813">Transport</keyword>
<dbReference type="InterPro" id="IPR013611">
    <property type="entry name" value="Transp-assoc_OB_typ2"/>
</dbReference>
<dbReference type="EMBL" id="QFCQ01000059">
    <property type="protein sequence ID" value="RDW12918.1"/>
    <property type="molecule type" value="Genomic_DNA"/>
</dbReference>
<evidence type="ECO:0000256" key="2">
    <source>
        <dbReference type="ARBA" id="ARBA00022475"/>
    </source>
</evidence>
<name>A0A3D8PC73_9RHOB</name>
<evidence type="ECO:0000256" key="5">
    <source>
        <dbReference type="ARBA" id="ARBA00022840"/>
    </source>
</evidence>
<keyword evidence="2" id="KW-1003">Cell membrane</keyword>
<evidence type="ECO:0000256" key="7">
    <source>
        <dbReference type="ARBA" id="ARBA00023065"/>
    </source>
</evidence>
<keyword evidence="4" id="KW-0547">Nucleotide-binding</keyword>
<dbReference type="Proteomes" id="UP000256679">
    <property type="component" value="Unassembled WGS sequence"/>
</dbReference>
<keyword evidence="5 10" id="KW-0067">ATP-binding</keyword>
<dbReference type="AlphaFoldDB" id="A0A3D8PC73"/>
<evidence type="ECO:0000256" key="1">
    <source>
        <dbReference type="ARBA" id="ARBA00022448"/>
    </source>
</evidence>
<dbReference type="InterPro" id="IPR008995">
    <property type="entry name" value="Mo/tungstate-bd_C_term_dom"/>
</dbReference>
<dbReference type="Gene3D" id="3.40.50.300">
    <property type="entry name" value="P-loop containing nucleotide triphosphate hydrolases"/>
    <property type="match status" value="1"/>
</dbReference>
<gene>
    <name evidence="10" type="ORF">DIE28_10985</name>
</gene>
<keyword evidence="8" id="KW-0472">Membrane</keyword>
<dbReference type="Pfam" id="PF00005">
    <property type="entry name" value="ABC_tran"/>
    <property type="match status" value="1"/>
</dbReference>
<dbReference type="PANTHER" id="PTHR42781:SF4">
    <property type="entry name" value="SPERMIDINE_PUTRESCINE IMPORT ATP-BINDING PROTEIN POTA"/>
    <property type="match status" value="1"/>
</dbReference>
<dbReference type="Pfam" id="PF08402">
    <property type="entry name" value="TOBE_2"/>
    <property type="match status" value="1"/>
</dbReference>
<keyword evidence="7" id="KW-0406">Ion transport</keyword>
<dbReference type="PROSITE" id="PS50893">
    <property type="entry name" value="ABC_TRANSPORTER_2"/>
    <property type="match status" value="1"/>
</dbReference>
<comment type="caution">
    <text evidence="10">The sequence shown here is derived from an EMBL/GenBank/DDBJ whole genome shotgun (WGS) entry which is preliminary data.</text>
</comment>
<dbReference type="FunFam" id="3.40.50.300:FF:000425">
    <property type="entry name" value="Probable ABC transporter, ATP-binding subunit"/>
    <property type="match status" value="1"/>
</dbReference>
<evidence type="ECO:0000313" key="11">
    <source>
        <dbReference type="Proteomes" id="UP000256679"/>
    </source>
</evidence>